<keyword evidence="2" id="KW-1185">Reference proteome</keyword>
<comment type="caution">
    <text evidence="1">The sequence shown here is derived from an EMBL/GenBank/DDBJ whole genome shotgun (WGS) entry which is preliminary data.</text>
</comment>
<protein>
    <submittedName>
        <fullName evidence="1">Uncharacterized protein</fullName>
    </submittedName>
</protein>
<dbReference type="Proteomes" id="UP000566071">
    <property type="component" value="Unassembled WGS sequence"/>
</dbReference>
<evidence type="ECO:0000313" key="1">
    <source>
        <dbReference type="EMBL" id="NNU33080.1"/>
    </source>
</evidence>
<dbReference type="EMBL" id="JABFCR010000002">
    <property type="protein sequence ID" value="NNU33080.1"/>
    <property type="molecule type" value="Genomic_DNA"/>
</dbReference>
<organism evidence="1 2">
    <name type="scientific">Mucilaginibacter humi</name>
    <dbReference type="NCBI Taxonomy" id="2732510"/>
    <lineage>
        <taxon>Bacteria</taxon>
        <taxon>Pseudomonadati</taxon>
        <taxon>Bacteroidota</taxon>
        <taxon>Sphingobacteriia</taxon>
        <taxon>Sphingobacteriales</taxon>
        <taxon>Sphingobacteriaceae</taxon>
        <taxon>Mucilaginibacter</taxon>
    </lineage>
</organism>
<dbReference type="RefSeq" id="WP_175268780.1">
    <property type="nucleotide sequence ID" value="NZ_JABFCR010000002.1"/>
</dbReference>
<gene>
    <name evidence="1" type="ORF">HK413_00755</name>
</gene>
<proteinExistence type="predicted"/>
<evidence type="ECO:0000313" key="2">
    <source>
        <dbReference type="Proteomes" id="UP000566071"/>
    </source>
</evidence>
<name>A0ABX1W251_9SPHI</name>
<sequence>MAGAKNPGYPINTNGDESGLSLTANGSYAFFSSNKLDGYGGFDIYTFELPVELRPHMVTYVKGFVSDARTHQPLESAVEIIALDNNKAVYRDYSSVEKGDFWLLLPRAKIMV</sequence>
<reference evidence="1 2" key="1">
    <citation type="submission" date="2020-05" db="EMBL/GenBank/DDBJ databases">
        <authorList>
            <person name="Khan S.A."/>
            <person name="Jeon C.O."/>
            <person name="Chun B.H."/>
        </authorList>
    </citation>
    <scope>NUCLEOTIDE SEQUENCE [LARGE SCALE GENOMIC DNA]</scope>
    <source>
        <strain evidence="1 2">S1162</strain>
    </source>
</reference>
<accession>A0ABX1W251</accession>